<keyword evidence="9" id="KW-1185">Reference proteome</keyword>
<keyword evidence="4" id="KW-0539">Nucleus</keyword>
<dbReference type="SMART" id="SM00717">
    <property type="entry name" value="SANT"/>
    <property type="match status" value="1"/>
</dbReference>
<comment type="caution">
    <text evidence="8">The sequence shown here is derived from an EMBL/GenBank/DDBJ whole genome shotgun (WGS) entry which is preliminary data.</text>
</comment>
<name>A0AA87ZMR9_FICCA</name>
<dbReference type="PROSITE" id="PS51294">
    <property type="entry name" value="HTH_MYB"/>
    <property type="match status" value="1"/>
</dbReference>
<gene>
    <name evidence="8" type="ORF">TIFTF001_006381</name>
</gene>
<feature type="domain" description="HTH myb-type" evidence="7">
    <location>
        <begin position="12"/>
        <end position="56"/>
    </location>
</feature>
<feature type="region of interest" description="Disordered" evidence="5">
    <location>
        <begin position="81"/>
        <end position="137"/>
    </location>
</feature>
<dbReference type="PANTHER" id="PTHR47999">
    <property type="entry name" value="TRANSCRIPTION FACTOR MYB8-RELATED-RELATED"/>
    <property type="match status" value="1"/>
</dbReference>
<dbReference type="PROSITE" id="PS50090">
    <property type="entry name" value="MYB_LIKE"/>
    <property type="match status" value="1"/>
</dbReference>
<dbReference type="Pfam" id="PF00249">
    <property type="entry name" value="Myb_DNA-binding"/>
    <property type="match status" value="1"/>
</dbReference>
<accession>A0AA87ZMR9</accession>
<feature type="domain" description="Myb-like" evidence="6">
    <location>
        <begin position="12"/>
        <end position="52"/>
    </location>
</feature>
<keyword evidence="3" id="KW-0238">DNA-binding</keyword>
<dbReference type="AlphaFoldDB" id="A0AA87ZMR9"/>
<dbReference type="CDD" id="cd00167">
    <property type="entry name" value="SANT"/>
    <property type="match status" value="1"/>
</dbReference>
<reference evidence="8" key="1">
    <citation type="submission" date="2023-07" db="EMBL/GenBank/DDBJ databases">
        <title>draft genome sequence of fig (Ficus carica).</title>
        <authorList>
            <person name="Takahashi T."/>
            <person name="Nishimura K."/>
        </authorList>
    </citation>
    <scope>NUCLEOTIDE SEQUENCE</scope>
</reference>
<dbReference type="PANTHER" id="PTHR47999:SF86">
    <property type="entry name" value="MYB-RELATED PROTEIN MYB4-LIKE"/>
    <property type="match status" value="1"/>
</dbReference>
<proteinExistence type="predicted"/>
<protein>
    <submittedName>
        <fullName evidence="8">Uncharacterized protein</fullName>
    </submittedName>
</protein>
<sequence>MWRVINLSEAVEDKILTEYIKVHGEGKWRNLPKRAGLKRCGKSCRLRWLNYLRPDIKRAGRLPGRTDNEIKNYWNTNIGKKIQSGHPAATSNNNSTCRTKPSSSQHKLSPLSPNKTTVHSGAPSNPSSTGVENSRVVRTKATRCTKVILLPHHDPQNVPPLLDHDPQHDNSSKSAVDTVPASAVNSELVNDSDEQMVAAGCVGLGDDQYEPFVPFVPDDHDQEISNTSQFMVGHHDFELDEKFLSDFLNIDGLDDQLELSSDCFANINESGHDLQVGEDFQNIRDKVSDEALLFSDQDLLFGVELQSGAGSLIDPNEIDWLQD</sequence>
<dbReference type="GO" id="GO:0005634">
    <property type="term" value="C:nucleus"/>
    <property type="evidence" value="ECO:0007669"/>
    <property type="project" value="UniProtKB-SubCell"/>
</dbReference>
<evidence type="ECO:0000256" key="5">
    <source>
        <dbReference type="SAM" id="MobiDB-lite"/>
    </source>
</evidence>
<dbReference type="EMBL" id="BTGU01000006">
    <property type="protein sequence ID" value="GMN36892.1"/>
    <property type="molecule type" value="Genomic_DNA"/>
</dbReference>
<comment type="subcellular location">
    <subcellularLocation>
        <location evidence="1">Nucleus</location>
    </subcellularLocation>
</comment>
<dbReference type="Proteomes" id="UP001187192">
    <property type="component" value="Unassembled WGS sequence"/>
</dbReference>
<dbReference type="InterPro" id="IPR017930">
    <property type="entry name" value="Myb_dom"/>
</dbReference>
<evidence type="ECO:0000313" key="9">
    <source>
        <dbReference type="Proteomes" id="UP001187192"/>
    </source>
</evidence>
<dbReference type="InterPro" id="IPR015495">
    <property type="entry name" value="Myb_TF_plants"/>
</dbReference>
<evidence type="ECO:0000256" key="2">
    <source>
        <dbReference type="ARBA" id="ARBA00022737"/>
    </source>
</evidence>
<dbReference type="InterPro" id="IPR001005">
    <property type="entry name" value="SANT/Myb"/>
</dbReference>
<keyword evidence="2" id="KW-0677">Repeat</keyword>
<organism evidence="8 9">
    <name type="scientific">Ficus carica</name>
    <name type="common">Common fig</name>
    <dbReference type="NCBI Taxonomy" id="3494"/>
    <lineage>
        <taxon>Eukaryota</taxon>
        <taxon>Viridiplantae</taxon>
        <taxon>Streptophyta</taxon>
        <taxon>Embryophyta</taxon>
        <taxon>Tracheophyta</taxon>
        <taxon>Spermatophyta</taxon>
        <taxon>Magnoliopsida</taxon>
        <taxon>eudicotyledons</taxon>
        <taxon>Gunneridae</taxon>
        <taxon>Pentapetalae</taxon>
        <taxon>rosids</taxon>
        <taxon>fabids</taxon>
        <taxon>Rosales</taxon>
        <taxon>Moraceae</taxon>
        <taxon>Ficeae</taxon>
        <taxon>Ficus</taxon>
    </lineage>
</organism>
<dbReference type="Gene3D" id="1.10.10.60">
    <property type="entry name" value="Homeodomain-like"/>
    <property type="match status" value="2"/>
</dbReference>
<evidence type="ECO:0000256" key="1">
    <source>
        <dbReference type="ARBA" id="ARBA00004123"/>
    </source>
</evidence>
<evidence type="ECO:0000313" key="8">
    <source>
        <dbReference type="EMBL" id="GMN36892.1"/>
    </source>
</evidence>
<dbReference type="GO" id="GO:0003677">
    <property type="term" value="F:DNA binding"/>
    <property type="evidence" value="ECO:0007669"/>
    <property type="project" value="UniProtKB-KW"/>
</dbReference>
<dbReference type="SUPFAM" id="SSF46689">
    <property type="entry name" value="Homeodomain-like"/>
    <property type="match status" value="1"/>
</dbReference>
<dbReference type="FunFam" id="1.10.10.60:FF:000001">
    <property type="entry name" value="MYB-related transcription factor"/>
    <property type="match status" value="1"/>
</dbReference>
<feature type="compositionally biased region" description="Polar residues" evidence="5">
    <location>
        <begin position="89"/>
        <end position="132"/>
    </location>
</feature>
<evidence type="ECO:0000259" key="7">
    <source>
        <dbReference type="PROSITE" id="PS51294"/>
    </source>
</evidence>
<dbReference type="InterPro" id="IPR009057">
    <property type="entry name" value="Homeodomain-like_sf"/>
</dbReference>
<evidence type="ECO:0000256" key="3">
    <source>
        <dbReference type="ARBA" id="ARBA00023125"/>
    </source>
</evidence>
<evidence type="ECO:0000256" key="4">
    <source>
        <dbReference type="ARBA" id="ARBA00023242"/>
    </source>
</evidence>
<evidence type="ECO:0000259" key="6">
    <source>
        <dbReference type="PROSITE" id="PS50090"/>
    </source>
</evidence>